<dbReference type="EMBL" id="CP089982">
    <property type="protein sequence ID" value="WXA97968.1"/>
    <property type="molecule type" value="Genomic_DNA"/>
</dbReference>
<dbReference type="Gene3D" id="2.120.10.80">
    <property type="entry name" value="Kelch-type beta propeller"/>
    <property type="match status" value="1"/>
</dbReference>
<evidence type="ECO:0000313" key="3">
    <source>
        <dbReference type="Proteomes" id="UP001379533"/>
    </source>
</evidence>
<keyword evidence="3" id="KW-1185">Reference proteome</keyword>
<name>A0ABZ2KH13_9BACT</name>
<protein>
    <recommendedName>
        <fullName evidence="4">Galactose oxidase</fullName>
    </recommendedName>
</protein>
<accession>A0ABZ2KH13</accession>
<dbReference type="InterPro" id="IPR056734">
    <property type="entry name" value="NANM"/>
</dbReference>
<feature type="signal peptide" evidence="1">
    <location>
        <begin position="1"/>
        <end position="20"/>
    </location>
</feature>
<dbReference type="SUPFAM" id="SSF117281">
    <property type="entry name" value="Kelch motif"/>
    <property type="match status" value="1"/>
</dbReference>
<proteinExistence type="predicted"/>
<dbReference type="RefSeq" id="WP_394848584.1">
    <property type="nucleotide sequence ID" value="NZ_CP089982.1"/>
</dbReference>
<dbReference type="Pfam" id="PF24996">
    <property type="entry name" value="NANM"/>
    <property type="match status" value="1"/>
</dbReference>
<feature type="chain" id="PRO_5045663776" description="Galactose oxidase" evidence="1">
    <location>
        <begin position="21"/>
        <end position="409"/>
    </location>
</feature>
<reference evidence="2 3" key="1">
    <citation type="submission" date="2021-12" db="EMBL/GenBank/DDBJ databases">
        <title>Discovery of the Pendulisporaceae a myxobacterial family with distinct sporulation behavior and unique specialized metabolism.</title>
        <authorList>
            <person name="Garcia R."/>
            <person name="Popoff A."/>
            <person name="Bader C.D."/>
            <person name="Loehr J."/>
            <person name="Walesch S."/>
            <person name="Walt C."/>
            <person name="Boldt J."/>
            <person name="Bunk B."/>
            <person name="Haeckl F.J.F.P.J."/>
            <person name="Gunesch A.P."/>
            <person name="Birkelbach J."/>
            <person name="Nuebel U."/>
            <person name="Pietschmann T."/>
            <person name="Bach T."/>
            <person name="Mueller R."/>
        </authorList>
    </citation>
    <scope>NUCLEOTIDE SEQUENCE [LARGE SCALE GENOMIC DNA]</scope>
    <source>
        <strain evidence="2 3">MSr12523</strain>
    </source>
</reference>
<dbReference type="Proteomes" id="UP001379533">
    <property type="component" value="Chromosome"/>
</dbReference>
<dbReference type="InterPro" id="IPR015915">
    <property type="entry name" value="Kelch-typ_b-propeller"/>
</dbReference>
<evidence type="ECO:0008006" key="4">
    <source>
        <dbReference type="Google" id="ProtNLM"/>
    </source>
</evidence>
<gene>
    <name evidence="2" type="ORF">LZC95_14135</name>
</gene>
<organism evidence="2 3">
    <name type="scientific">Pendulispora brunnea</name>
    <dbReference type="NCBI Taxonomy" id="2905690"/>
    <lineage>
        <taxon>Bacteria</taxon>
        <taxon>Pseudomonadati</taxon>
        <taxon>Myxococcota</taxon>
        <taxon>Myxococcia</taxon>
        <taxon>Myxococcales</taxon>
        <taxon>Sorangiineae</taxon>
        <taxon>Pendulisporaceae</taxon>
        <taxon>Pendulispora</taxon>
    </lineage>
</organism>
<dbReference type="PROSITE" id="PS51257">
    <property type="entry name" value="PROKAR_LIPOPROTEIN"/>
    <property type="match status" value="1"/>
</dbReference>
<evidence type="ECO:0000313" key="2">
    <source>
        <dbReference type="EMBL" id="WXA97968.1"/>
    </source>
</evidence>
<evidence type="ECO:0000256" key="1">
    <source>
        <dbReference type="SAM" id="SignalP"/>
    </source>
</evidence>
<sequence>MIGRRGALGLLGLSAASAMAGATGCDDDADEDGITWRELPSLPPNRVDWSPHVPVTQPYWRQLGLAGLVAGTHGDYLIAAGGANFPEPGKTSNRDTILGKVYWDEVFVLQRTRDGGHAWLDRTWRLPMSIAYAATVSTPRGVLVLGGEGFRGGPNGTKKASIELFSHAFFMRFDPMRGELVTEPLPDLPRGISYGVAGIVAGTVYVAEGGDFWSLDLMSPSSGWQILPRWPGDPRSVAVGIAQAGRFFLLSGRGTSSGAWQFYRDVYAYDPRQGTWTRETDLPWCITAGLAFALGEGHILVVGGDKDIDRWNQIQHQTALMNQYPPGSPERAAHNDVITWIHDHHTGDNVEILRYDLSSHTWREIGHFPGPPPVTTPAVRWDDNLVIVSGEVRPGVRTPRVWMARVANP</sequence>
<keyword evidence="1" id="KW-0732">Signal</keyword>